<dbReference type="PROSITE" id="PS00041">
    <property type="entry name" value="HTH_ARAC_FAMILY_1"/>
    <property type="match status" value="1"/>
</dbReference>
<dbReference type="GO" id="GO:0043565">
    <property type="term" value="F:sequence-specific DNA binding"/>
    <property type="evidence" value="ECO:0007669"/>
    <property type="project" value="InterPro"/>
</dbReference>
<dbReference type="SMART" id="SM00342">
    <property type="entry name" value="HTH_ARAC"/>
    <property type="match status" value="1"/>
</dbReference>
<dbReference type="Pfam" id="PF00072">
    <property type="entry name" value="Response_reg"/>
    <property type="match status" value="1"/>
</dbReference>
<evidence type="ECO:0000256" key="1">
    <source>
        <dbReference type="ARBA" id="ARBA00004496"/>
    </source>
</evidence>
<dbReference type="CDD" id="cd17536">
    <property type="entry name" value="REC_YesN-like"/>
    <property type="match status" value="1"/>
</dbReference>
<dbReference type="Pfam" id="PF17853">
    <property type="entry name" value="GGDEF_2"/>
    <property type="match status" value="1"/>
</dbReference>
<dbReference type="SUPFAM" id="SSF46689">
    <property type="entry name" value="Homeodomain-like"/>
    <property type="match status" value="2"/>
</dbReference>
<evidence type="ECO:0000256" key="6">
    <source>
        <dbReference type="ARBA" id="ARBA00023125"/>
    </source>
</evidence>
<dbReference type="EMBL" id="LILD01000001">
    <property type="protein sequence ID" value="KOO40187.1"/>
    <property type="molecule type" value="Genomic_DNA"/>
</dbReference>
<evidence type="ECO:0000256" key="5">
    <source>
        <dbReference type="ARBA" id="ARBA00023015"/>
    </source>
</evidence>
<name>A0A0M0KNJ7_ALKHA</name>
<protein>
    <submittedName>
        <fullName evidence="11">AraC family transcriptional regulator</fullName>
    </submittedName>
</protein>
<feature type="domain" description="Response regulatory" evidence="10">
    <location>
        <begin position="5"/>
        <end position="123"/>
    </location>
</feature>
<evidence type="ECO:0000256" key="2">
    <source>
        <dbReference type="ARBA" id="ARBA00022490"/>
    </source>
</evidence>
<keyword evidence="4" id="KW-0902">Two-component regulatory system</keyword>
<evidence type="ECO:0000256" key="8">
    <source>
        <dbReference type="PROSITE-ProRule" id="PRU00169"/>
    </source>
</evidence>
<dbReference type="PROSITE" id="PS50110">
    <property type="entry name" value="RESPONSE_REGULATORY"/>
    <property type="match status" value="1"/>
</dbReference>
<reference evidence="11" key="1">
    <citation type="submission" date="2015-08" db="EMBL/GenBank/DDBJ databases">
        <title>Complete DNA Sequence of Pseudomonas syringae pv. actinidiae, the Causal Agent of Kiwifruit Canker Disease.</title>
        <authorList>
            <person name="Rikkerink E.H.A."/>
            <person name="Fineran P.C."/>
        </authorList>
    </citation>
    <scope>NUCLEOTIDE SEQUENCE</scope>
    <source>
        <strain evidence="11">DSM 13666</strain>
    </source>
</reference>
<dbReference type="InterPro" id="IPR001789">
    <property type="entry name" value="Sig_transdc_resp-reg_receiver"/>
</dbReference>
<dbReference type="AlphaFoldDB" id="A0A0M0KNJ7"/>
<dbReference type="PATRIC" id="fig|136160.3.peg.2205"/>
<dbReference type="SUPFAM" id="SSF52172">
    <property type="entry name" value="CheY-like"/>
    <property type="match status" value="1"/>
</dbReference>
<dbReference type="Gene3D" id="3.40.50.2300">
    <property type="match status" value="1"/>
</dbReference>
<dbReference type="InterPro" id="IPR018060">
    <property type="entry name" value="HTH_AraC"/>
</dbReference>
<dbReference type="PANTHER" id="PTHR42713:SF3">
    <property type="entry name" value="TRANSCRIPTIONAL REGULATORY PROTEIN HPTR"/>
    <property type="match status" value="1"/>
</dbReference>
<comment type="subcellular location">
    <subcellularLocation>
        <location evidence="1">Cytoplasm</location>
    </subcellularLocation>
</comment>
<dbReference type="InterPro" id="IPR009057">
    <property type="entry name" value="Homeodomain-like_sf"/>
</dbReference>
<proteinExistence type="predicted"/>
<dbReference type="GO" id="GO:0000160">
    <property type="term" value="P:phosphorelay signal transduction system"/>
    <property type="evidence" value="ECO:0007669"/>
    <property type="project" value="UniProtKB-KW"/>
</dbReference>
<evidence type="ECO:0000313" key="11">
    <source>
        <dbReference type="EMBL" id="KOO40187.1"/>
    </source>
</evidence>
<dbReference type="Gene3D" id="1.10.10.60">
    <property type="entry name" value="Homeodomain-like"/>
    <property type="match status" value="2"/>
</dbReference>
<evidence type="ECO:0000256" key="7">
    <source>
        <dbReference type="ARBA" id="ARBA00023163"/>
    </source>
</evidence>
<comment type="caution">
    <text evidence="11">The sequence shown here is derived from an EMBL/GenBank/DDBJ whole genome shotgun (WGS) entry which is preliminary data.</text>
</comment>
<keyword evidence="6" id="KW-0238">DNA-binding</keyword>
<evidence type="ECO:0000259" key="10">
    <source>
        <dbReference type="PROSITE" id="PS50110"/>
    </source>
</evidence>
<dbReference type="PROSITE" id="PS01124">
    <property type="entry name" value="HTH_ARAC_FAMILY_2"/>
    <property type="match status" value="1"/>
</dbReference>
<dbReference type="PANTHER" id="PTHR42713">
    <property type="entry name" value="HISTIDINE KINASE-RELATED"/>
    <property type="match status" value="1"/>
</dbReference>
<dbReference type="Pfam" id="PF12833">
    <property type="entry name" value="HTH_18"/>
    <property type="match status" value="1"/>
</dbReference>
<keyword evidence="3 8" id="KW-0597">Phosphoprotein</keyword>
<dbReference type="InterPro" id="IPR011006">
    <property type="entry name" value="CheY-like_superfamily"/>
</dbReference>
<evidence type="ECO:0000259" key="9">
    <source>
        <dbReference type="PROSITE" id="PS01124"/>
    </source>
</evidence>
<gene>
    <name evidence="11" type="ORF">AMD02_09245</name>
</gene>
<dbReference type="GO" id="GO:0003700">
    <property type="term" value="F:DNA-binding transcription factor activity"/>
    <property type="evidence" value="ECO:0007669"/>
    <property type="project" value="InterPro"/>
</dbReference>
<evidence type="ECO:0000256" key="3">
    <source>
        <dbReference type="ARBA" id="ARBA00022553"/>
    </source>
</evidence>
<feature type="modified residue" description="4-aspartylphosphate" evidence="8">
    <location>
        <position position="57"/>
    </location>
</feature>
<keyword evidence="2" id="KW-0963">Cytoplasm</keyword>
<dbReference type="InterPro" id="IPR018062">
    <property type="entry name" value="HTH_AraC-typ_CS"/>
</dbReference>
<dbReference type="GO" id="GO:0005737">
    <property type="term" value="C:cytoplasm"/>
    <property type="evidence" value="ECO:0007669"/>
    <property type="project" value="UniProtKB-SubCell"/>
</dbReference>
<feature type="domain" description="HTH araC/xylS-type" evidence="9">
    <location>
        <begin position="426"/>
        <end position="524"/>
    </location>
</feature>
<keyword evidence="5" id="KW-0805">Transcription regulation</keyword>
<dbReference type="InterPro" id="IPR051552">
    <property type="entry name" value="HptR"/>
</dbReference>
<dbReference type="SMART" id="SM00448">
    <property type="entry name" value="REC"/>
    <property type="match status" value="1"/>
</dbReference>
<accession>A0A0M0KNJ7</accession>
<sequence>MYLYKVLLADDEFFVRHGLKSLIEWEKCGYEVAAEADNGEDAFKLVQEIKPDLVITDIRMPVFDGLQLIQKVNETLSFNTKFIIISGYNDFSYAQKAVRFGAVDFVLKPIDQDELEAALIKLAATLDQEKATNSDQEKVLLDQIFIHSLGENKKENEVRRWAAKLNINNRDFYYYLLLEVNNLSLDKGFINEQYKEPIRKVIRETVARQAATEEYTAIYEQLDHAYGLLITSEHLKKFNGQIEPLAEKLRKDIQDFTNIPLTVYVGAKTDDLSTIKKSYETANSLRNYKYIFNEKNVFIHEQTESVDTTYDELNNHLFVTLMEQMEENNSDRIVNIIDKIFSEFQTKKFVPSAVKTSVNRCVHKVMQTVQAMEGDTGKIISAQAMTNWESYNLTFDQLKQVFTKFVLEAAVIIQELRKENMKGDIYKVKTYIENHYHENISLKSIASLFYMNPVYMGQLFKKTFGVYFKEYLLKLRINEAKKLLRQTDMRVYEVAERVGFGSTDYFVTQFEKINKMTPTEYRNKLLK</sequence>
<evidence type="ECO:0000256" key="4">
    <source>
        <dbReference type="ARBA" id="ARBA00023012"/>
    </source>
</evidence>
<keyword evidence="7" id="KW-0804">Transcription</keyword>
<organism evidence="11">
    <name type="scientific">Halalkalibacterium halodurans</name>
    <name type="common">Bacillus halodurans</name>
    <dbReference type="NCBI Taxonomy" id="86665"/>
    <lineage>
        <taxon>Bacteria</taxon>
        <taxon>Bacillati</taxon>
        <taxon>Bacillota</taxon>
        <taxon>Bacilli</taxon>
        <taxon>Bacillales</taxon>
        <taxon>Bacillaceae</taxon>
        <taxon>Halalkalibacterium (ex Joshi et al. 2022)</taxon>
    </lineage>
</organism>
<dbReference type="InterPro" id="IPR041522">
    <property type="entry name" value="CdaR_GGDEF"/>
</dbReference>